<dbReference type="InterPro" id="IPR053013">
    <property type="entry name" value="LAT"/>
</dbReference>
<reference evidence="2 3" key="1">
    <citation type="submission" date="2017-06" db="EMBL/GenBank/DDBJ databases">
        <title>Ant-infecting Ophiocordyceps genomes reveal a high diversity of potential behavioral manipulation genes and a possible major role for enterotoxins.</title>
        <authorList>
            <person name="De Bekker C."/>
            <person name="Evans H.C."/>
            <person name="Brachmann A."/>
            <person name="Hughes D.P."/>
        </authorList>
    </citation>
    <scope>NUCLEOTIDE SEQUENCE [LARGE SCALE GENOMIC DNA]</scope>
    <source>
        <strain evidence="2 3">1348a</strain>
    </source>
</reference>
<sequence length="384" mass="42646">MVPPLPDSANPSLVLAHPTPQEQLRIWSQTHPSWGSTYPIDAYLDREKYLLSAPLARAGGITPWILTTSPSDPARPVLASCETLRKPALLRRGNGPVCHVAAHGIASVFTYPDLRRRGYAARMLSLIAHHLAHQEESSPGTASFSVLFSDIGPLYYAALGWKPFESTHLMFAVPERALVNDAPPHVRTILAHDLPALAERDVELLAHRIALLPTQPSKTFVALAPTLEALQWHFAREAFLSTHLFSAVPDVHGALYTPPESPHARVWALWTRTQTGGKSDPDKNVMDIIRFVLEDQDAISDAQLSTALMLIIHEAQAQARQWLCSKIIMWNPDARLKAVVEATKHLDSSFVVRQLDSITSLRCFSRHVSAADMEWVDNQKFGWC</sequence>
<dbReference type="EMBL" id="NJEU01000315">
    <property type="protein sequence ID" value="PHH76466.1"/>
    <property type="molecule type" value="Genomic_DNA"/>
</dbReference>
<evidence type="ECO:0000313" key="3">
    <source>
        <dbReference type="Proteomes" id="UP000224854"/>
    </source>
</evidence>
<proteinExistence type="predicted"/>
<dbReference type="Proteomes" id="UP000224854">
    <property type="component" value="Unassembled WGS sequence"/>
</dbReference>
<dbReference type="OrthoDB" id="2020070at2759"/>
<dbReference type="Pfam" id="PF22998">
    <property type="entry name" value="GNAT_LYC1-like"/>
    <property type="match status" value="1"/>
</dbReference>
<keyword evidence="3" id="KW-1185">Reference proteome</keyword>
<dbReference type="Gene3D" id="3.40.630.30">
    <property type="match status" value="1"/>
</dbReference>
<name>A0A2C5Z8W7_9HYPO</name>
<gene>
    <name evidence="2" type="ORF">CDD82_3973</name>
</gene>
<organism evidence="2 3">
    <name type="scientific">Ophiocordyceps australis</name>
    <dbReference type="NCBI Taxonomy" id="1399860"/>
    <lineage>
        <taxon>Eukaryota</taxon>
        <taxon>Fungi</taxon>
        <taxon>Dikarya</taxon>
        <taxon>Ascomycota</taxon>
        <taxon>Pezizomycotina</taxon>
        <taxon>Sordariomycetes</taxon>
        <taxon>Hypocreomycetidae</taxon>
        <taxon>Hypocreales</taxon>
        <taxon>Ophiocordycipitaceae</taxon>
        <taxon>Ophiocordyceps</taxon>
    </lineage>
</organism>
<feature type="domain" description="LYC1 C-terminal" evidence="1">
    <location>
        <begin position="173"/>
        <end position="384"/>
    </location>
</feature>
<evidence type="ECO:0000313" key="2">
    <source>
        <dbReference type="EMBL" id="PHH76466.1"/>
    </source>
</evidence>
<protein>
    <recommendedName>
        <fullName evidence="1">LYC1 C-terminal domain-containing protein</fullName>
    </recommendedName>
</protein>
<evidence type="ECO:0000259" key="1">
    <source>
        <dbReference type="Pfam" id="PF22998"/>
    </source>
</evidence>
<dbReference type="AlphaFoldDB" id="A0A2C5Z8W7"/>
<dbReference type="InterPro" id="IPR055100">
    <property type="entry name" value="GNAT_LYC1-like"/>
</dbReference>
<dbReference type="SUPFAM" id="SSF55729">
    <property type="entry name" value="Acyl-CoA N-acyltransferases (Nat)"/>
    <property type="match status" value="1"/>
</dbReference>
<dbReference type="InterPro" id="IPR016181">
    <property type="entry name" value="Acyl_CoA_acyltransferase"/>
</dbReference>
<comment type="caution">
    <text evidence="2">The sequence shown here is derived from an EMBL/GenBank/DDBJ whole genome shotgun (WGS) entry which is preliminary data.</text>
</comment>
<dbReference type="PANTHER" id="PTHR34815:SF2">
    <property type="entry name" value="N-ACETYLTRANSFERASE DOMAIN-CONTAINING PROTEIN"/>
    <property type="match status" value="1"/>
</dbReference>
<dbReference type="PANTHER" id="PTHR34815">
    <property type="entry name" value="LYSINE ACETYLTRANSFERASE"/>
    <property type="match status" value="1"/>
</dbReference>
<accession>A0A2C5Z8W7</accession>